<keyword evidence="2 3" id="KW-0408">Iron</keyword>
<keyword evidence="1 3" id="KW-0479">Metal-binding</keyword>
<reference evidence="6 7" key="1">
    <citation type="submission" date="2021-06" db="EMBL/GenBank/DDBJ databases">
        <title>Gemonas diversity in paddy soil.</title>
        <authorList>
            <person name="Liu G."/>
        </authorList>
    </citation>
    <scope>NUCLEOTIDE SEQUENCE [LARGE SCALE GENOMIC DNA]</scope>
    <source>
        <strain evidence="6 7">RG10</strain>
    </source>
</reference>
<accession>A0ABX8JCM8</accession>
<feature type="domain" description="Cytochrome c" evidence="5">
    <location>
        <begin position="173"/>
        <end position="269"/>
    </location>
</feature>
<sequence>MAVRFPLLITLAVLLLPYQAVQAGGASCLTCHPVHYRALGSCVSCHAGDPRSDRLRIAHHDLVPGRFAWFAVPGAATTERGRDLMERFACRRCHSSAGKGNRLAADLDRLPAGVTAQAIFQALDKPALLMPQFYFDDRQKTELVNAVLAGAREAAGKGGARKGESPQVVHFEEGAGGRENIFEKRCGACHRALTRDGGGLGRGGIGPNLSGLLSEFYPKTAPGRSRWSVAALEKWLENPRKSREQTQMRPVVLRPGELDTLVALLADAKQPRRIPGPAGLSLPVSRR</sequence>
<dbReference type="InterPro" id="IPR009056">
    <property type="entry name" value="Cyt_c-like_dom"/>
</dbReference>
<dbReference type="PROSITE" id="PS51007">
    <property type="entry name" value="CYTC"/>
    <property type="match status" value="1"/>
</dbReference>
<feature type="chain" id="PRO_5047192085" evidence="4">
    <location>
        <begin position="24"/>
        <end position="287"/>
    </location>
</feature>
<keyword evidence="3" id="KW-0349">Heme</keyword>
<evidence type="ECO:0000256" key="3">
    <source>
        <dbReference type="PROSITE-ProRule" id="PRU00433"/>
    </source>
</evidence>
<organism evidence="6 7">
    <name type="scientific">Geomonas oryzisoli</name>
    <dbReference type="NCBI Taxonomy" id="2847992"/>
    <lineage>
        <taxon>Bacteria</taxon>
        <taxon>Pseudomonadati</taxon>
        <taxon>Thermodesulfobacteriota</taxon>
        <taxon>Desulfuromonadia</taxon>
        <taxon>Geobacterales</taxon>
        <taxon>Geobacteraceae</taxon>
        <taxon>Geomonas</taxon>
    </lineage>
</organism>
<evidence type="ECO:0000259" key="5">
    <source>
        <dbReference type="PROSITE" id="PS51007"/>
    </source>
</evidence>
<dbReference type="Proteomes" id="UP000683557">
    <property type="component" value="Chromosome"/>
</dbReference>
<dbReference type="RefSeq" id="WP_216800025.1">
    <property type="nucleotide sequence ID" value="NZ_CP076723.1"/>
</dbReference>
<evidence type="ECO:0000256" key="1">
    <source>
        <dbReference type="ARBA" id="ARBA00022723"/>
    </source>
</evidence>
<gene>
    <name evidence="6" type="ORF">KP004_19375</name>
</gene>
<feature type="signal peptide" evidence="4">
    <location>
        <begin position="1"/>
        <end position="23"/>
    </location>
</feature>
<dbReference type="PROSITE" id="PS51257">
    <property type="entry name" value="PROKAR_LIPOPROTEIN"/>
    <property type="match status" value="1"/>
</dbReference>
<proteinExistence type="predicted"/>
<evidence type="ECO:0000313" key="6">
    <source>
        <dbReference type="EMBL" id="QWV93300.1"/>
    </source>
</evidence>
<evidence type="ECO:0000256" key="2">
    <source>
        <dbReference type="ARBA" id="ARBA00023004"/>
    </source>
</evidence>
<evidence type="ECO:0000313" key="7">
    <source>
        <dbReference type="Proteomes" id="UP000683557"/>
    </source>
</evidence>
<keyword evidence="7" id="KW-1185">Reference proteome</keyword>
<keyword evidence="4" id="KW-0732">Signal</keyword>
<evidence type="ECO:0000256" key="4">
    <source>
        <dbReference type="SAM" id="SignalP"/>
    </source>
</evidence>
<name>A0ABX8JCM8_9BACT</name>
<dbReference type="EMBL" id="CP076723">
    <property type="protein sequence ID" value="QWV93300.1"/>
    <property type="molecule type" value="Genomic_DNA"/>
</dbReference>
<protein>
    <submittedName>
        <fullName evidence="6">Cytochrome C</fullName>
    </submittedName>
</protein>
<dbReference type="NCBIfam" id="NF040971">
    <property type="entry name" value="cytc_ExtS"/>
    <property type="match status" value="1"/>
</dbReference>